<accession>A0A0L0USM2</accession>
<dbReference type="EMBL" id="AJIL01000284">
    <property type="protein sequence ID" value="KNE89970.1"/>
    <property type="molecule type" value="Genomic_DNA"/>
</dbReference>
<organism evidence="3 4">
    <name type="scientific">Puccinia striiformis f. sp. tritici PST-78</name>
    <dbReference type="NCBI Taxonomy" id="1165861"/>
    <lineage>
        <taxon>Eukaryota</taxon>
        <taxon>Fungi</taxon>
        <taxon>Dikarya</taxon>
        <taxon>Basidiomycota</taxon>
        <taxon>Pucciniomycotina</taxon>
        <taxon>Pucciniomycetes</taxon>
        <taxon>Pucciniales</taxon>
        <taxon>Pucciniaceae</taxon>
        <taxon>Puccinia</taxon>
    </lineage>
</organism>
<dbReference type="InterPro" id="IPR010516">
    <property type="entry name" value="SAP18"/>
</dbReference>
<comment type="similarity">
    <text evidence="1">Belongs to the SAP18 family.</text>
</comment>
<dbReference type="STRING" id="1165861.A0A0L0USM2"/>
<evidence type="ECO:0008006" key="5">
    <source>
        <dbReference type="Google" id="ProtNLM"/>
    </source>
</evidence>
<dbReference type="InterPro" id="IPR042534">
    <property type="entry name" value="SAP18_sf"/>
</dbReference>
<dbReference type="Gene3D" id="3.10.20.550">
    <property type="entry name" value="ASAP complex, SAP18 subunit"/>
    <property type="match status" value="1"/>
</dbReference>
<sequence>MGESINANLSSSPILAIRAHTPTISSLFPMADRNSRTTTVDREKTCPFLLRVFVKPGTHHDLERDYQIPDRLPVSDECQLYAWKDTTLRDICLQLLDTNPSIKSNLPLKFSIRLVYLDTPRDLSTSSHNAPLARYKSQDLGSIFCRDLARPVSAAPAGSLKSLQDVRFFVGDFVDIALISSFSAPPSAGISAPSETGRAGFGIRGAARGFANVAPTSEAPSWGRSGAAPRWGGAPDRRGGSGTFEASHPPDNGRWGHNSVTYSERTNGGFQRGGNDRYRDRVGPERGGPRWASNAPPRRDSRERSPPRRRR</sequence>
<gene>
    <name evidence="3" type="ORF">PSTG_16554</name>
</gene>
<protein>
    <recommendedName>
        <fullName evidence="5">Histone deacetylase complex subunit SAP18</fullName>
    </recommendedName>
</protein>
<dbReference type="AlphaFoldDB" id="A0A0L0USM2"/>
<feature type="region of interest" description="Disordered" evidence="2">
    <location>
        <begin position="214"/>
        <end position="311"/>
    </location>
</feature>
<evidence type="ECO:0000256" key="1">
    <source>
        <dbReference type="ARBA" id="ARBA00009143"/>
    </source>
</evidence>
<proteinExistence type="inferred from homology"/>
<evidence type="ECO:0000256" key="2">
    <source>
        <dbReference type="SAM" id="MobiDB-lite"/>
    </source>
</evidence>
<dbReference type="PANTHER" id="PTHR13082:SF0">
    <property type="entry name" value="HISTONE DEACETYLASE COMPLEX SUBUNIT SAP18"/>
    <property type="match status" value="1"/>
</dbReference>
<keyword evidence="4" id="KW-1185">Reference proteome</keyword>
<dbReference type="PANTHER" id="PTHR13082">
    <property type="entry name" value="SAP18"/>
    <property type="match status" value="1"/>
</dbReference>
<name>A0A0L0USM2_9BASI</name>
<dbReference type="Pfam" id="PF06487">
    <property type="entry name" value="SAP18"/>
    <property type="match status" value="1"/>
</dbReference>
<comment type="caution">
    <text evidence="3">The sequence shown here is derived from an EMBL/GenBank/DDBJ whole genome shotgun (WGS) entry which is preliminary data.</text>
</comment>
<dbReference type="GO" id="GO:0005634">
    <property type="term" value="C:nucleus"/>
    <property type="evidence" value="ECO:0007669"/>
    <property type="project" value="TreeGrafter"/>
</dbReference>
<feature type="compositionally biased region" description="Polar residues" evidence="2">
    <location>
        <begin position="258"/>
        <end position="269"/>
    </location>
</feature>
<feature type="compositionally biased region" description="Basic and acidic residues" evidence="2">
    <location>
        <begin position="297"/>
        <end position="311"/>
    </location>
</feature>
<reference evidence="4" key="1">
    <citation type="submission" date="2014-03" db="EMBL/GenBank/DDBJ databases">
        <title>The Genome Sequence of Puccinia striiformis f. sp. tritici PST-78.</title>
        <authorList>
            <consortium name="The Broad Institute Genome Sequencing Platform"/>
            <person name="Cuomo C."/>
            <person name="Hulbert S."/>
            <person name="Chen X."/>
            <person name="Walker B."/>
            <person name="Young S.K."/>
            <person name="Zeng Q."/>
            <person name="Gargeya S."/>
            <person name="Fitzgerald M."/>
            <person name="Haas B."/>
            <person name="Abouelleil A."/>
            <person name="Alvarado L."/>
            <person name="Arachchi H.M."/>
            <person name="Berlin A.M."/>
            <person name="Chapman S.B."/>
            <person name="Goldberg J."/>
            <person name="Griggs A."/>
            <person name="Gujja S."/>
            <person name="Hansen M."/>
            <person name="Howarth C."/>
            <person name="Imamovic A."/>
            <person name="Larimer J."/>
            <person name="McCowan C."/>
            <person name="Montmayeur A."/>
            <person name="Murphy C."/>
            <person name="Neiman D."/>
            <person name="Pearson M."/>
            <person name="Priest M."/>
            <person name="Roberts A."/>
            <person name="Saif S."/>
            <person name="Shea T."/>
            <person name="Sisk P."/>
            <person name="Sykes S."/>
            <person name="Wortman J."/>
            <person name="Nusbaum C."/>
            <person name="Birren B."/>
        </authorList>
    </citation>
    <scope>NUCLEOTIDE SEQUENCE [LARGE SCALE GENOMIC DNA]</scope>
    <source>
        <strain evidence="4">race PST-78</strain>
    </source>
</reference>
<evidence type="ECO:0000313" key="4">
    <source>
        <dbReference type="Proteomes" id="UP000054564"/>
    </source>
</evidence>
<evidence type="ECO:0000313" key="3">
    <source>
        <dbReference type="EMBL" id="KNE89970.1"/>
    </source>
</evidence>
<dbReference type="Proteomes" id="UP000054564">
    <property type="component" value="Unassembled WGS sequence"/>
</dbReference>
<feature type="compositionally biased region" description="Basic and acidic residues" evidence="2">
    <location>
        <begin position="274"/>
        <end position="288"/>
    </location>
</feature>
<dbReference type="OrthoDB" id="440566at2759"/>